<proteinExistence type="predicted"/>
<reference evidence="1" key="1">
    <citation type="submission" date="2013-12" db="EMBL/GenBank/DDBJ databases">
        <authorList>
            <person name="Aslett M."/>
        </authorList>
    </citation>
    <scope>NUCLEOTIDE SEQUENCE [LARGE SCALE GENOMIC DNA]</scope>
    <source>
        <strain evidence="1">Lindley</strain>
    </source>
</reference>
<name>A0A183CQA9_GLOPA</name>
<dbReference type="WBParaSite" id="GPLIN_001506700">
    <property type="protein sequence ID" value="GPLIN_001506700"/>
    <property type="gene ID" value="GPLIN_001506700"/>
</dbReference>
<evidence type="ECO:0000313" key="2">
    <source>
        <dbReference type="WBParaSite" id="GPLIN_001506700"/>
    </source>
</evidence>
<protein>
    <submittedName>
        <fullName evidence="2">Uncharacterized protein</fullName>
    </submittedName>
</protein>
<dbReference type="Proteomes" id="UP000050741">
    <property type="component" value="Unassembled WGS sequence"/>
</dbReference>
<dbReference type="AlphaFoldDB" id="A0A183CQA9"/>
<evidence type="ECO:0000313" key="1">
    <source>
        <dbReference type="Proteomes" id="UP000050741"/>
    </source>
</evidence>
<organism evidence="1 2">
    <name type="scientific">Globodera pallida</name>
    <name type="common">Potato cyst nematode worm</name>
    <name type="synonym">Heterodera pallida</name>
    <dbReference type="NCBI Taxonomy" id="36090"/>
    <lineage>
        <taxon>Eukaryota</taxon>
        <taxon>Metazoa</taxon>
        <taxon>Ecdysozoa</taxon>
        <taxon>Nematoda</taxon>
        <taxon>Chromadorea</taxon>
        <taxon>Rhabditida</taxon>
        <taxon>Tylenchina</taxon>
        <taxon>Tylenchomorpha</taxon>
        <taxon>Tylenchoidea</taxon>
        <taxon>Heteroderidae</taxon>
        <taxon>Heteroderinae</taxon>
        <taxon>Globodera</taxon>
    </lineage>
</organism>
<sequence>MTYEDAMRFYAKRADGLDSVSADSIQQRLSIFLGRGILPGVQLKMLVKRWPDVLFMGNPQTMDLFWEEISDFFSMSDMKKLMSNSPQICLMDVEEIVEIYEYIYFHMGIESEELTESTNWFNLRLEQIMARHEFLLKTGKYTFPDPKKPQLKKENTTASRIFDVSDLEFATKVGCVSHEEWIVFQDLRKLEELLSEKERPYERVLPAMRKQFERKVKQEAEKEAGEL</sequence>
<accession>A0A183CQA9</accession>
<keyword evidence="1" id="KW-1185">Reference proteome</keyword>
<reference evidence="1" key="2">
    <citation type="submission" date="2014-05" db="EMBL/GenBank/DDBJ databases">
        <title>The genome and life-stage specific transcriptomes of Globodera pallida elucidate key aspects of plant parasitism by a cyst nematode.</title>
        <authorList>
            <person name="Cotton J.A."/>
            <person name="Lilley C.J."/>
            <person name="Jones L.M."/>
            <person name="Kikuchi T."/>
            <person name="Reid A.J."/>
            <person name="Thorpe P."/>
            <person name="Tsai I.J."/>
            <person name="Beasley H."/>
            <person name="Blok V."/>
            <person name="Cock P.J.A."/>
            <person name="Van den Akker S.E."/>
            <person name="Holroyd N."/>
            <person name="Hunt M."/>
            <person name="Mantelin S."/>
            <person name="Naghra H."/>
            <person name="Pain A."/>
            <person name="Palomares-Rius J.E."/>
            <person name="Zarowiecki M."/>
            <person name="Berriman M."/>
            <person name="Jones J.T."/>
            <person name="Urwin P.E."/>
        </authorList>
    </citation>
    <scope>NUCLEOTIDE SEQUENCE [LARGE SCALE GENOMIC DNA]</scope>
    <source>
        <strain evidence="1">Lindley</strain>
    </source>
</reference>
<dbReference type="Gene3D" id="1.25.70.10">
    <property type="entry name" value="Transcription termination factor 3, mitochondrial"/>
    <property type="match status" value="1"/>
</dbReference>
<reference evidence="2" key="3">
    <citation type="submission" date="2016-06" db="UniProtKB">
        <authorList>
            <consortium name="WormBaseParasite"/>
        </authorList>
    </citation>
    <scope>IDENTIFICATION</scope>
</reference>
<dbReference type="InterPro" id="IPR038538">
    <property type="entry name" value="MTERF_sf"/>
</dbReference>